<feature type="domain" description="Pro-opiomelanocortin/corticotropin ACTH central region" evidence="8">
    <location>
        <begin position="109"/>
        <end position="149"/>
    </location>
</feature>
<evidence type="ECO:0000256" key="1">
    <source>
        <dbReference type="ARBA" id="ARBA00002965"/>
    </source>
</evidence>
<comment type="subcellular location">
    <subcellularLocation>
        <location evidence="2">Secreted</location>
    </subcellularLocation>
</comment>
<dbReference type="GO" id="GO:0007218">
    <property type="term" value="P:neuropeptide signaling pathway"/>
    <property type="evidence" value="ECO:0007669"/>
    <property type="project" value="TreeGrafter"/>
</dbReference>
<dbReference type="Proteomes" id="UP000472263">
    <property type="component" value="Chromosome 24"/>
</dbReference>
<protein>
    <recommendedName>
        <fullName evidence="8">Pro-opiomelanocortin/corticotropin ACTH central region domain-containing protein</fullName>
    </recommendedName>
</protein>
<comment type="similarity">
    <text evidence="3">Belongs to the POMC family.</text>
</comment>
<reference evidence="9" key="1">
    <citation type="submission" date="2019-06" db="EMBL/GenBank/DDBJ databases">
        <authorList>
            <consortium name="Wellcome Sanger Institute Data Sharing"/>
        </authorList>
    </citation>
    <scope>NUCLEOTIDE SEQUENCE [LARGE SCALE GENOMIC DNA]</scope>
</reference>
<keyword evidence="5" id="KW-0165">Cleavage on pair of basic residues</keyword>
<dbReference type="InterPro" id="IPR001941">
    <property type="entry name" value="PMOC"/>
</dbReference>
<dbReference type="PRINTS" id="PR00383">
    <property type="entry name" value="MELANOCORTIN"/>
</dbReference>
<sequence length="242" mass="27311">RYASFVLEQSFVLNMVCGSRLLAVMMAFVCTPGFGTMCSICNDMSSKGRILACIHQCTHMAQEDSPQFRSLALDSDSNDVLLNALFATLASEGRSEEPDPKSRSEDRRSYSMEHFRWGKPTGRKRRPVKVFASSIDGGDSSEGRFLPQVRRQLSNMEDETAGALDLGSPQSQGLQGMRLSPKPDALLKQQERKDGTYRMSHFRWGSPPATKRYGSFMRPNIIFLWATQRHYRSKPFEQGSKH</sequence>
<keyword evidence="6" id="KW-0372">Hormone</keyword>
<dbReference type="GO" id="GO:0005576">
    <property type="term" value="C:extracellular region"/>
    <property type="evidence" value="ECO:0007669"/>
    <property type="project" value="UniProtKB-SubCell"/>
</dbReference>
<evidence type="ECO:0000256" key="2">
    <source>
        <dbReference type="ARBA" id="ARBA00004613"/>
    </source>
</evidence>
<dbReference type="Pfam" id="PF00976">
    <property type="entry name" value="ACTH_domain"/>
    <property type="match status" value="2"/>
</dbReference>
<name>A0A668A023_9TELE</name>
<dbReference type="AlphaFoldDB" id="A0A668A023"/>
<feature type="region of interest" description="Disordered" evidence="7">
    <location>
        <begin position="92"/>
        <end position="113"/>
    </location>
</feature>
<evidence type="ECO:0000256" key="7">
    <source>
        <dbReference type="SAM" id="MobiDB-lite"/>
    </source>
</evidence>
<evidence type="ECO:0000256" key="4">
    <source>
        <dbReference type="ARBA" id="ARBA00022525"/>
    </source>
</evidence>
<proteinExistence type="inferred from homology"/>
<feature type="compositionally biased region" description="Basic and acidic residues" evidence="7">
    <location>
        <begin position="93"/>
        <end position="113"/>
    </location>
</feature>
<accession>A0A668A023</accession>
<dbReference type="PANTHER" id="PTHR11416:SF7">
    <property type="entry name" value="PRO-OPIOMELANOCORTIN"/>
    <property type="match status" value="1"/>
</dbReference>
<dbReference type="InParanoid" id="A0A668A023"/>
<dbReference type="PANTHER" id="PTHR11416">
    <property type="entry name" value="PRO-OPIOMELANOCORTIN"/>
    <property type="match status" value="1"/>
</dbReference>
<evidence type="ECO:0000256" key="6">
    <source>
        <dbReference type="ARBA" id="ARBA00022702"/>
    </source>
</evidence>
<reference evidence="9" key="3">
    <citation type="submission" date="2025-09" db="UniProtKB">
        <authorList>
            <consortium name="Ensembl"/>
        </authorList>
    </citation>
    <scope>IDENTIFICATION</scope>
</reference>
<feature type="domain" description="Pro-opiomelanocortin/corticotropin ACTH central region" evidence="8">
    <location>
        <begin position="196"/>
        <end position="235"/>
    </location>
</feature>
<dbReference type="GeneTree" id="ENSGT00390000016811"/>
<evidence type="ECO:0000256" key="5">
    <source>
        <dbReference type="ARBA" id="ARBA00022685"/>
    </source>
</evidence>
<keyword evidence="4" id="KW-0964">Secreted</keyword>
<reference evidence="9" key="2">
    <citation type="submission" date="2025-08" db="UniProtKB">
        <authorList>
            <consortium name="Ensembl"/>
        </authorList>
    </citation>
    <scope>IDENTIFICATION</scope>
</reference>
<evidence type="ECO:0000256" key="3">
    <source>
        <dbReference type="ARBA" id="ARBA00005832"/>
    </source>
</evidence>
<dbReference type="InterPro" id="IPR050878">
    <property type="entry name" value="POMC-derived_peptides"/>
</dbReference>
<evidence type="ECO:0000259" key="8">
    <source>
        <dbReference type="SMART" id="SM01363"/>
    </source>
</evidence>
<dbReference type="Ensembl" id="ENSMMDT00005049134.1">
    <property type="protein sequence ID" value="ENSMMDP00005048185.1"/>
    <property type="gene ID" value="ENSMMDG00005021916.1"/>
</dbReference>
<keyword evidence="10" id="KW-1185">Reference proteome</keyword>
<dbReference type="GO" id="GO:0005184">
    <property type="term" value="F:neuropeptide hormone activity"/>
    <property type="evidence" value="ECO:0007669"/>
    <property type="project" value="TreeGrafter"/>
</dbReference>
<evidence type="ECO:0000313" key="10">
    <source>
        <dbReference type="Proteomes" id="UP000472263"/>
    </source>
</evidence>
<dbReference type="SMART" id="SM01363">
    <property type="entry name" value="ACTH_domain"/>
    <property type="match status" value="2"/>
</dbReference>
<dbReference type="InterPro" id="IPR013531">
    <property type="entry name" value="Mcrtin_ACTH_cent"/>
</dbReference>
<comment type="function">
    <text evidence="1">Stimulates the adrenal glands to release cortisol.</text>
</comment>
<evidence type="ECO:0000313" key="9">
    <source>
        <dbReference type="Ensembl" id="ENSMMDP00005048185.1"/>
    </source>
</evidence>
<organism evidence="9 10">
    <name type="scientific">Myripristis murdjan</name>
    <name type="common">pinecone soldierfish</name>
    <dbReference type="NCBI Taxonomy" id="586833"/>
    <lineage>
        <taxon>Eukaryota</taxon>
        <taxon>Metazoa</taxon>
        <taxon>Chordata</taxon>
        <taxon>Craniata</taxon>
        <taxon>Vertebrata</taxon>
        <taxon>Euteleostomi</taxon>
        <taxon>Actinopterygii</taxon>
        <taxon>Neopterygii</taxon>
        <taxon>Teleostei</taxon>
        <taxon>Neoteleostei</taxon>
        <taxon>Acanthomorphata</taxon>
        <taxon>Holocentriformes</taxon>
        <taxon>Holocentridae</taxon>
        <taxon>Myripristis</taxon>
    </lineage>
</organism>